<dbReference type="EMBL" id="LBYB01000016">
    <property type="protein sequence ID" value="KKR41072.1"/>
    <property type="molecule type" value="Genomic_DNA"/>
</dbReference>
<feature type="domain" description="HNH nuclease" evidence="1">
    <location>
        <begin position="92"/>
        <end position="147"/>
    </location>
</feature>
<evidence type="ECO:0000313" key="3">
    <source>
        <dbReference type="Proteomes" id="UP000034881"/>
    </source>
</evidence>
<dbReference type="InterPro" id="IPR003615">
    <property type="entry name" value="HNH_nuc"/>
</dbReference>
<name>A0A0G0TT41_9BACT</name>
<proteinExistence type="predicted"/>
<dbReference type="GO" id="GO:0004519">
    <property type="term" value="F:endonuclease activity"/>
    <property type="evidence" value="ECO:0007669"/>
    <property type="project" value="UniProtKB-KW"/>
</dbReference>
<keyword evidence="2" id="KW-0255">Endonuclease</keyword>
<gene>
    <name evidence="2" type="ORF">UT77_C0016G0026</name>
</gene>
<dbReference type="AlphaFoldDB" id="A0A0G0TT41"/>
<protein>
    <submittedName>
        <fullName evidence="2">H-N-H endonuclease F-TflIV</fullName>
    </submittedName>
</protein>
<organism evidence="2 3">
    <name type="scientific">Candidatus Daviesbacteria bacterium GW2011_GWC2_40_12</name>
    <dbReference type="NCBI Taxonomy" id="1618431"/>
    <lineage>
        <taxon>Bacteria</taxon>
        <taxon>Candidatus Daviesiibacteriota</taxon>
    </lineage>
</organism>
<comment type="caution">
    <text evidence="2">The sequence shown here is derived from an EMBL/GenBank/DDBJ whole genome shotgun (WGS) entry which is preliminary data.</text>
</comment>
<dbReference type="SMART" id="SM00507">
    <property type="entry name" value="HNHc"/>
    <property type="match status" value="1"/>
</dbReference>
<evidence type="ECO:0000259" key="1">
    <source>
        <dbReference type="SMART" id="SM00507"/>
    </source>
</evidence>
<keyword evidence="2" id="KW-0540">Nuclease</keyword>
<evidence type="ECO:0000313" key="2">
    <source>
        <dbReference type="EMBL" id="KKR41072.1"/>
    </source>
</evidence>
<accession>A0A0G0TT41</accession>
<keyword evidence="2" id="KW-0378">Hydrolase</keyword>
<dbReference type="CDD" id="cd00085">
    <property type="entry name" value="HNHc"/>
    <property type="match status" value="1"/>
</dbReference>
<dbReference type="Proteomes" id="UP000034881">
    <property type="component" value="Unassembled WGS sequence"/>
</dbReference>
<reference evidence="2 3" key="1">
    <citation type="journal article" date="2015" name="Nature">
        <title>rRNA introns, odd ribosomes, and small enigmatic genomes across a large radiation of phyla.</title>
        <authorList>
            <person name="Brown C.T."/>
            <person name="Hug L.A."/>
            <person name="Thomas B.C."/>
            <person name="Sharon I."/>
            <person name="Castelle C.J."/>
            <person name="Singh A."/>
            <person name="Wilkins M.J."/>
            <person name="Williams K.H."/>
            <person name="Banfield J.F."/>
        </authorList>
    </citation>
    <scope>NUCLEOTIDE SEQUENCE [LARGE SCALE GENOMIC DNA]</scope>
</reference>
<sequence>MSKLKYTKEVLEKAVKNNVSMLGVMRSLGASLTSGALRTYLISRIKYYEIDNSHFLGQAWNYGKNHIGGPAKKTPEQILVIQINGTRARGKLLKRALLEIGRAYKCNVCRLSKWKNKPIRLEVEHINGNPLDNRRENLCFLCPNCHSQTESFCKLPQ</sequence>